<evidence type="ECO:0000259" key="1">
    <source>
        <dbReference type="Pfam" id="PF00534"/>
    </source>
</evidence>
<evidence type="ECO:0000313" key="3">
    <source>
        <dbReference type="Proteomes" id="UP000192391"/>
    </source>
</evidence>
<dbReference type="GO" id="GO:0016757">
    <property type="term" value="F:glycosyltransferase activity"/>
    <property type="evidence" value="ECO:0007669"/>
    <property type="project" value="InterPro"/>
</dbReference>
<dbReference type="Gene3D" id="3.40.50.2000">
    <property type="entry name" value="Glycogen Phosphorylase B"/>
    <property type="match status" value="2"/>
</dbReference>
<proteinExistence type="predicted"/>
<feature type="domain" description="Glycosyl transferase family 1" evidence="1">
    <location>
        <begin position="179"/>
        <end position="337"/>
    </location>
</feature>
<gene>
    <name evidence="2" type="ORF">B2M23_06605</name>
</gene>
<dbReference type="SUPFAM" id="SSF53756">
    <property type="entry name" value="UDP-Glycosyltransferase/glycogen phosphorylase"/>
    <property type="match status" value="1"/>
</dbReference>
<dbReference type="Pfam" id="PF00534">
    <property type="entry name" value="Glycos_transf_1"/>
    <property type="match status" value="1"/>
</dbReference>
<dbReference type="Proteomes" id="UP000192391">
    <property type="component" value="Chromosome"/>
</dbReference>
<dbReference type="PANTHER" id="PTHR12526">
    <property type="entry name" value="GLYCOSYLTRANSFERASE"/>
    <property type="match status" value="1"/>
</dbReference>
<reference evidence="3" key="1">
    <citation type="journal article" date="2017" name="Sci. Rep.">
        <title>Determination of the Genome and Primary Transcriptome of Syngas Fermenting Eubacterium limosum ATCC 8486.</title>
        <authorList>
            <person name="Song Y."/>
            <person name="Shin J."/>
            <person name="Jeong Y."/>
            <person name="Jin S."/>
            <person name="Lee J.K."/>
            <person name="Kim D.R."/>
            <person name="Kim S.C."/>
            <person name="Cho S."/>
            <person name="Cho B.K."/>
        </authorList>
    </citation>
    <scope>NUCLEOTIDE SEQUENCE [LARGE SCALE GENOMIC DNA]</scope>
    <source>
        <strain evidence="3">ATCC 8486</strain>
    </source>
</reference>
<dbReference type="EMBL" id="CP019962">
    <property type="protein sequence ID" value="ARD65230.1"/>
    <property type="molecule type" value="Genomic_DNA"/>
</dbReference>
<evidence type="ECO:0000313" key="2">
    <source>
        <dbReference type="EMBL" id="ARD65230.1"/>
    </source>
</evidence>
<sequence length="359" mass="40496">MKILHITAMEPLSPNSGIPAVLKQLTDAQNAIPSVDSFVLSLKAEVNEIGSPYFFSLGENSVRAFLNNYTPDVAILHSFFHVEYIGAVRALIKAGIQFYIEPHGSFGRQAMKKSTLKKRIANATVFRQQIKESIGYIFTNKAELKDAIYRTNNDLVIPNGVCPNIIRSSKMKTEDSFSNPTLYFLGRFDVHHKGLDYLFDSLDILENEKQSIKINIYGTGNDKQVKYVNDRIKNYSYIKATNCGTIYGEKKKRALESCNILILTSRYEGVPMTVLDGLSYGNPCIVTPGTNVSDEVSENLIGWHSELSPNIIAETIIKATNEYKINGKKYYTRCKEYVLNHYSWEKIAEDSISKLSRKV</sequence>
<dbReference type="InterPro" id="IPR001296">
    <property type="entry name" value="Glyco_trans_1"/>
</dbReference>
<protein>
    <recommendedName>
        <fullName evidence="1">Glycosyl transferase family 1 domain-containing protein</fullName>
    </recommendedName>
</protein>
<name>A0AAC9W218_EUBLI</name>
<accession>A0AAC9W218</accession>
<dbReference type="KEGG" id="elim:B2M23_06605"/>
<dbReference type="RefSeq" id="WP_038353741.1">
    <property type="nucleotide sequence ID" value="NZ_CP019962.1"/>
</dbReference>
<organism evidence="2 3">
    <name type="scientific">Eubacterium limosum</name>
    <dbReference type="NCBI Taxonomy" id="1736"/>
    <lineage>
        <taxon>Bacteria</taxon>
        <taxon>Bacillati</taxon>
        <taxon>Bacillota</taxon>
        <taxon>Clostridia</taxon>
        <taxon>Eubacteriales</taxon>
        <taxon>Eubacteriaceae</taxon>
        <taxon>Eubacterium</taxon>
    </lineage>
</organism>
<dbReference type="AlphaFoldDB" id="A0AAC9W218"/>